<dbReference type="PROSITE" id="PS50297">
    <property type="entry name" value="ANK_REP_REGION"/>
    <property type="match status" value="4"/>
</dbReference>
<sequence length="1347" mass="147855">MDNSNGSNSRSSTDSVDLTTMDGSPEYNGHMDTEQFSDEENGQPRLEIVEQPQQRGFRFRYECEGPSHGGLQGASSERFKKTVPTIRIKNYRGLARVQVSLVAEDSTKPHAHKLVGKNCSNGLCTIETKPGTTQIPFPNLCIQHVTRRKAAEVLEQRLRESCILHKKIQHNDFNFNATLTAEECERAKKEAVASAKNMQLNMVRLCFQAFLFEPSGLRELPAVVSEPIFDSKAPGANALKICRMDKYSGCCTGGDEVFLLCEKVQRDDIKVKFMEQDFQGNILWQADGLFSPLDVHRQFAIVFKTPEYKDTNIKSPVNVLVLLQRISDQESSDPKSFTYYPRSHDSEDIARKRQKILPRYHGSSPPSRSPYDYNPPSAGSGGDSNSSGGSGGGVNGGLPNGGSIPHFNDLKYSAQQFKFPSGRDRRYARTPQILNQYSQQSQVPLFPMADLLSNPTDFVYEEVSKMSPPNQPINSMSPPLRYPHGSGMNVMGSHSPYNQMMSPQSVSQGTPGSMINGGMSPEHMQPSPQSISAMSPQGNLTSPGNLADASQAGMQYGNGMIDVSSELAMQHMNQSLMSSGQSEAMMTTMSMATMHQIQQPIQSSGIENMLMNPGMFCENFDIQPQTQGYDHQSYMSSQTIKEMEQQMPHQYMPCSFVARGGEDEDLDDVMAIIDGGYDETDASLIKPPHGSSSQKPGSFVEKLMVTHGEARDEELYERGSAPVTPSSPLKLMEPSVETKLKNMGMVSPHSPGGSVKMIEPRSEMKVSQKSEPSKPASSGIGKMAEPSPVQKLEPRSEKQQLGLGEPLKKPATAGPVPVVTGTTAPSKNRKLVTKERAAQTDMDPMVKMAMKTSEALQYYAASGDIRSLLMVQRFLMAVQDQDGDLPLHTSLINLQYEVFQNILDVMVTLPDAYARINAYNFHHQTPLHLAVITNQPNAVDLLIRAGADTTLVDRLGYTPAHLAVLYNRIDCLKNLLKYLRPNMKPTEAFPELNVRCYNGYTPTHLAARSENLAAMKLLVHGKADVNMADGKSGQTPLHHAVENDGLSLAAYLILQAGANVNTPRFDGNTALHIACGRGNVGMVALLMAGGANPDIENDDVLEVSDTDLEEGTGVSTEGAEEKGDIEAGEVDEEKDEDTTQSTQESVERPLRSLKSMVEERRGLLPADYAEKNEKILRVLNGEPYAGVKSDTEHDRAIQQSTDRLQSLHLSSNLSSGIGSLHSAGGDMSKVEYTERIRLSDILDRDEGWRLLAQKLGYQKLFDSNIGNISPTRLLLNTFETAGGTVDRLVQALMEINRADCVHILKTPDVQSVSQVSADKRHSKDPVYDSGVEESISKSSSPEHKTAT</sequence>
<dbReference type="PANTHER" id="PTHR24169:SF25">
    <property type="entry name" value="DORSAL-RELATED IMMUNITY FACTOR DIF-RELATED"/>
    <property type="match status" value="1"/>
</dbReference>
<feature type="repeat" description="ANK" evidence="8">
    <location>
        <begin position="998"/>
        <end position="1030"/>
    </location>
</feature>
<name>A0A9D4LVX5_DREPO</name>
<dbReference type="Gene3D" id="2.60.40.340">
    <property type="entry name" value="Rel homology domain (RHD), DNA-binding domain"/>
    <property type="match status" value="1"/>
</dbReference>
<feature type="region of interest" description="Disordered" evidence="9">
    <location>
        <begin position="742"/>
        <end position="836"/>
    </location>
</feature>
<comment type="caution">
    <text evidence="11">The sequence shown here is derived from an EMBL/GenBank/DDBJ whole genome shotgun (WGS) entry which is preliminary data.</text>
</comment>
<accession>A0A9D4LVX5</accession>
<evidence type="ECO:0000259" key="10">
    <source>
        <dbReference type="PROSITE" id="PS50254"/>
    </source>
</evidence>
<feature type="compositionally biased region" description="Basic and acidic residues" evidence="9">
    <location>
        <begin position="1317"/>
        <end position="1326"/>
    </location>
</feature>
<feature type="compositionally biased region" description="Basic and acidic residues" evidence="9">
    <location>
        <begin position="758"/>
        <end position="772"/>
    </location>
</feature>
<dbReference type="PRINTS" id="PR00057">
    <property type="entry name" value="NFKBTNSCPFCT"/>
</dbReference>
<dbReference type="GO" id="GO:0005634">
    <property type="term" value="C:nucleus"/>
    <property type="evidence" value="ECO:0007669"/>
    <property type="project" value="UniProtKB-SubCell"/>
</dbReference>
<keyword evidence="7" id="KW-0539">Nucleus</keyword>
<dbReference type="SUPFAM" id="SSF47986">
    <property type="entry name" value="DEATH domain"/>
    <property type="match status" value="1"/>
</dbReference>
<dbReference type="InterPro" id="IPR030492">
    <property type="entry name" value="RHD_CS"/>
</dbReference>
<dbReference type="Gene3D" id="1.10.533.10">
    <property type="entry name" value="Death Domain, Fas"/>
    <property type="match status" value="1"/>
</dbReference>
<dbReference type="GO" id="GO:0005737">
    <property type="term" value="C:cytoplasm"/>
    <property type="evidence" value="ECO:0007669"/>
    <property type="project" value="InterPro"/>
</dbReference>
<evidence type="ECO:0000313" key="11">
    <source>
        <dbReference type="EMBL" id="KAH3863816.1"/>
    </source>
</evidence>
<feature type="repeat" description="ANK" evidence="8">
    <location>
        <begin position="1032"/>
        <end position="1065"/>
    </location>
</feature>
<dbReference type="PANTHER" id="PTHR24169">
    <property type="entry name" value="NUCLEAR FACTOR NF-KAPPA-B PROTEIN"/>
    <property type="match status" value="1"/>
</dbReference>
<evidence type="ECO:0000256" key="8">
    <source>
        <dbReference type="PROSITE-ProRule" id="PRU00023"/>
    </source>
</evidence>
<evidence type="ECO:0000256" key="7">
    <source>
        <dbReference type="ARBA" id="ARBA00023242"/>
    </source>
</evidence>
<dbReference type="PROSITE" id="PS01204">
    <property type="entry name" value="REL_1"/>
    <property type="match status" value="1"/>
</dbReference>
<dbReference type="Pfam" id="PF16179">
    <property type="entry name" value="RHD_dimer"/>
    <property type="match status" value="1"/>
</dbReference>
<feature type="domain" description="RHD" evidence="10">
    <location>
        <begin position="41"/>
        <end position="235"/>
    </location>
</feature>
<dbReference type="OrthoDB" id="10254686at2759"/>
<dbReference type="InterPro" id="IPR002110">
    <property type="entry name" value="Ankyrin_rpt"/>
</dbReference>
<keyword evidence="3 8" id="KW-0040">ANK repeat</keyword>
<feature type="compositionally biased region" description="Low complexity" evidence="9">
    <location>
        <begin position="1"/>
        <end position="17"/>
    </location>
</feature>
<evidence type="ECO:0000313" key="12">
    <source>
        <dbReference type="Proteomes" id="UP000828390"/>
    </source>
</evidence>
<dbReference type="CDD" id="cd08310">
    <property type="entry name" value="Death_NFkB-like"/>
    <property type="match status" value="1"/>
</dbReference>
<dbReference type="InterPro" id="IPR033926">
    <property type="entry name" value="IPT_NFkappaB"/>
</dbReference>
<dbReference type="InterPro" id="IPR000488">
    <property type="entry name" value="Death_dom"/>
</dbReference>
<gene>
    <name evidence="11" type="ORF">DPMN_026816</name>
</gene>
<feature type="repeat" description="ANK" evidence="8">
    <location>
        <begin position="922"/>
        <end position="954"/>
    </location>
</feature>
<dbReference type="CDD" id="cd01177">
    <property type="entry name" value="IPT_NFkappaB"/>
    <property type="match status" value="1"/>
</dbReference>
<dbReference type="InterPro" id="IPR032397">
    <property type="entry name" value="RHD_dimer"/>
</dbReference>
<feature type="compositionally biased region" description="Low complexity" evidence="9">
    <location>
        <begin position="374"/>
        <end position="387"/>
    </location>
</feature>
<evidence type="ECO:0000256" key="2">
    <source>
        <dbReference type="ARBA" id="ARBA00023015"/>
    </source>
</evidence>
<dbReference type="PROSITE" id="PS50088">
    <property type="entry name" value="ANK_REPEAT"/>
    <property type="match status" value="4"/>
</dbReference>
<dbReference type="Pfam" id="PF00531">
    <property type="entry name" value="Death"/>
    <property type="match status" value="1"/>
</dbReference>
<dbReference type="InterPro" id="IPR002909">
    <property type="entry name" value="IPT_dom"/>
</dbReference>
<evidence type="ECO:0000256" key="4">
    <source>
        <dbReference type="ARBA" id="ARBA00023125"/>
    </source>
</evidence>
<dbReference type="InterPro" id="IPR000451">
    <property type="entry name" value="NFkB/Dor"/>
</dbReference>
<dbReference type="EMBL" id="JAIWYP010000002">
    <property type="protein sequence ID" value="KAH3863816.1"/>
    <property type="molecule type" value="Genomic_DNA"/>
</dbReference>
<dbReference type="InterPro" id="IPR014756">
    <property type="entry name" value="Ig_E-set"/>
</dbReference>
<reference evidence="11" key="1">
    <citation type="journal article" date="2019" name="bioRxiv">
        <title>The Genome of the Zebra Mussel, Dreissena polymorpha: A Resource for Invasive Species Research.</title>
        <authorList>
            <person name="McCartney M.A."/>
            <person name="Auch B."/>
            <person name="Kono T."/>
            <person name="Mallez S."/>
            <person name="Zhang Y."/>
            <person name="Obille A."/>
            <person name="Becker A."/>
            <person name="Abrahante J.E."/>
            <person name="Garbe J."/>
            <person name="Badalamenti J.P."/>
            <person name="Herman A."/>
            <person name="Mangelson H."/>
            <person name="Liachko I."/>
            <person name="Sullivan S."/>
            <person name="Sone E.D."/>
            <person name="Koren S."/>
            <person name="Silverstein K.A.T."/>
            <person name="Beckman K.B."/>
            <person name="Gohl D.M."/>
        </authorList>
    </citation>
    <scope>NUCLEOTIDE SEQUENCE</scope>
    <source>
        <strain evidence="11">Duluth1</strain>
        <tissue evidence="11">Whole animal</tissue>
    </source>
</reference>
<dbReference type="SMART" id="SM00005">
    <property type="entry name" value="DEATH"/>
    <property type="match status" value="1"/>
</dbReference>
<evidence type="ECO:0000256" key="5">
    <source>
        <dbReference type="ARBA" id="ARBA00023159"/>
    </source>
</evidence>
<dbReference type="PROSITE" id="PS50254">
    <property type="entry name" value="REL_2"/>
    <property type="match status" value="1"/>
</dbReference>
<keyword evidence="6" id="KW-0804">Transcription</keyword>
<dbReference type="InterPro" id="IPR013783">
    <property type="entry name" value="Ig-like_fold"/>
</dbReference>
<evidence type="ECO:0000256" key="3">
    <source>
        <dbReference type="ARBA" id="ARBA00023043"/>
    </source>
</evidence>
<reference evidence="11" key="2">
    <citation type="submission" date="2020-11" db="EMBL/GenBank/DDBJ databases">
        <authorList>
            <person name="McCartney M.A."/>
            <person name="Auch B."/>
            <person name="Kono T."/>
            <person name="Mallez S."/>
            <person name="Becker A."/>
            <person name="Gohl D.M."/>
            <person name="Silverstein K.A.T."/>
            <person name="Koren S."/>
            <person name="Bechman K.B."/>
            <person name="Herman A."/>
            <person name="Abrahante J.E."/>
            <person name="Garbe J."/>
        </authorList>
    </citation>
    <scope>NUCLEOTIDE SEQUENCE</scope>
    <source>
        <strain evidence="11">Duluth1</strain>
        <tissue evidence="11">Whole animal</tissue>
    </source>
</reference>
<dbReference type="Proteomes" id="UP000828390">
    <property type="component" value="Unassembled WGS sequence"/>
</dbReference>
<keyword evidence="2" id="KW-0805">Transcription regulation</keyword>
<evidence type="ECO:0000256" key="9">
    <source>
        <dbReference type="SAM" id="MobiDB-lite"/>
    </source>
</evidence>
<feature type="region of interest" description="Disordered" evidence="9">
    <location>
        <begin position="1"/>
        <end position="41"/>
    </location>
</feature>
<organism evidence="11 12">
    <name type="scientific">Dreissena polymorpha</name>
    <name type="common">Zebra mussel</name>
    <name type="synonym">Mytilus polymorpha</name>
    <dbReference type="NCBI Taxonomy" id="45954"/>
    <lineage>
        <taxon>Eukaryota</taxon>
        <taxon>Metazoa</taxon>
        <taxon>Spiralia</taxon>
        <taxon>Lophotrochozoa</taxon>
        <taxon>Mollusca</taxon>
        <taxon>Bivalvia</taxon>
        <taxon>Autobranchia</taxon>
        <taxon>Heteroconchia</taxon>
        <taxon>Euheterodonta</taxon>
        <taxon>Imparidentia</taxon>
        <taxon>Neoheterodontei</taxon>
        <taxon>Myida</taxon>
        <taxon>Dreissenoidea</taxon>
        <taxon>Dreissenidae</taxon>
        <taxon>Dreissena</taxon>
    </lineage>
</organism>
<dbReference type="GO" id="GO:0000978">
    <property type="term" value="F:RNA polymerase II cis-regulatory region sequence-specific DNA binding"/>
    <property type="evidence" value="ECO:0007669"/>
    <property type="project" value="TreeGrafter"/>
</dbReference>
<keyword evidence="4" id="KW-0238">DNA-binding</keyword>
<dbReference type="SUPFAM" id="SSF49417">
    <property type="entry name" value="p53-like transcription factors"/>
    <property type="match status" value="1"/>
</dbReference>
<dbReference type="SUPFAM" id="SSF81296">
    <property type="entry name" value="E set domains"/>
    <property type="match status" value="1"/>
</dbReference>
<keyword evidence="12" id="KW-1185">Reference proteome</keyword>
<dbReference type="Pfam" id="PF12796">
    <property type="entry name" value="Ank_2"/>
    <property type="match status" value="2"/>
</dbReference>
<dbReference type="SUPFAM" id="SSF48403">
    <property type="entry name" value="Ankyrin repeat"/>
    <property type="match status" value="1"/>
</dbReference>
<dbReference type="Pfam" id="PF00554">
    <property type="entry name" value="RHD_DNA_bind"/>
    <property type="match status" value="1"/>
</dbReference>
<feature type="compositionally biased region" description="Gly residues" evidence="9">
    <location>
        <begin position="388"/>
        <end position="400"/>
    </location>
</feature>
<comment type="subcellular location">
    <subcellularLocation>
        <location evidence="1">Nucleus</location>
    </subcellularLocation>
</comment>
<dbReference type="InterPro" id="IPR011539">
    <property type="entry name" value="RHD_DNA_bind_dom"/>
</dbReference>
<dbReference type="InterPro" id="IPR036770">
    <property type="entry name" value="Ankyrin_rpt-contain_sf"/>
</dbReference>
<feature type="compositionally biased region" description="Low complexity" evidence="9">
    <location>
        <begin position="810"/>
        <end position="825"/>
    </location>
</feature>
<dbReference type="GO" id="GO:0007165">
    <property type="term" value="P:signal transduction"/>
    <property type="evidence" value="ECO:0007669"/>
    <property type="project" value="InterPro"/>
</dbReference>
<evidence type="ECO:0000256" key="6">
    <source>
        <dbReference type="ARBA" id="ARBA00023163"/>
    </source>
</evidence>
<proteinExistence type="predicted"/>
<dbReference type="FunFam" id="2.60.40.10:FF:000046">
    <property type="entry name" value="Nuclear factor NF-kappa-B p105 subunit"/>
    <property type="match status" value="1"/>
</dbReference>
<protein>
    <recommendedName>
        <fullName evidence="10">RHD domain-containing protein</fullName>
    </recommendedName>
</protein>
<dbReference type="Pfam" id="PF00023">
    <property type="entry name" value="Ank"/>
    <property type="match status" value="1"/>
</dbReference>
<dbReference type="SMART" id="SM00248">
    <property type="entry name" value="ANK"/>
    <property type="match status" value="6"/>
</dbReference>
<keyword evidence="5" id="KW-0010">Activator</keyword>
<dbReference type="GO" id="GO:0000981">
    <property type="term" value="F:DNA-binding transcription factor activity, RNA polymerase II-specific"/>
    <property type="evidence" value="ECO:0007669"/>
    <property type="project" value="TreeGrafter"/>
</dbReference>
<evidence type="ECO:0000256" key="1">
    <source>
        <dbReference type="ARBA" id="ARBA00004123"/>
    </source>
</evidence>
<feature type="compositionally biased region" description="Acidic residues" evidence="9">
    <location>
        <begin position="1126"/>
        <end position="1138"/>
    </location>
</feature>
<feature type="region of interest" description="Disordered" evidence="9">
    <location>
        <begin position="1108"/>
        <end position="1149"/>
    </location>
</feature>
<feature type="repeat" description="ANK" evidence="8">
    <location>
        <begin position="1066"/>
        <end position="1098"/>
    </location>
</feature>
<dbReference type="InterPro" id="IPR037059">
    <property type="entry name" value="RHD_DNA_bind_dom_sf"/>
</dbReference>
<dbReference type="InterPro" id="IPR008967">
    <property type="entry name" value="p53-like_TF_DNA-bd_sf"/>
</dbReference>
<dbReference type="InterPro" id="IPR011029">
    <property type="entry name" value="DEATH-like_dom_sf"/>
</dbReference>
<dbReference type="SMART" id="SM00429">
    <property type="entry name" value="IPT"/>
    <property type="match status" value="1"/>
</dbReference>
<dbReference type="Gene3D" id="2.60.40.10">
    <property type="entry name" value="Immunoglobulins"/>
    <property type="match status" value="1"/>
</dbReference>
<feature type="region of interest" description="Disordered" evidence="9">
    <location>
        <begin position="1312"/>
        <end position="1347"/>
    </location>
</feature>
<feature type="region of interest" description="Disordered" evidence="9">
    <location>
        <begin position="358"/>
        <end position="402"/>
    </location>
</feature>
<dbReference type="Gene3D" id="1.25.40.20">
    <property type="entry name" value="Ankyrin repeat-containing domain"/>
    <property type="match status" value="1"/>
</dbReference>